<evidence type="ECO:0000256" key="1">
    <source>
        <dbReference type="ARBA" id="ARBA00006987"/>
    </source>
</evidence>
<evidence type="ECO:0000256" key="2">
    <source>
        <dbReference type="SAM" id="SignalP"/>
    </source>
</evidence>
<keyword evidence="2" id="KW-0732">Signal</keyword>
<dbReference type="RefSeq" id="WP_187723154.1">
    <property type="nucleotide sequence ID" value="NZ_CP060783.1"/>
</dbReference>
<evidence type="ECO:0000313" key="3">
    <source>
        <dbReference type="EMBL" id="QNP47473.1"/>
    </source>
</evidence>
<protein>
    <submittedName>
        <fullName evidence="3">Tripartite tricarboxylate transporter substrate binding protein</fullName>
    </submittedName>
</protein>
<proteinExistence type="inferred from homology"/>
<dbReference type="PANTHER" id="PTHR42928">
    <property type="entry name" value="TRICARBOXYLATE-BINDING PROTEIN"/>
    <property type="match status" value="1"/>
</dbReference>
<accession>A0A7H0GGQ7</accession>
<name>A0A7H0GGQ7_9BURK</name>
<reference evidence="3 4" key="1">
    <citation type="submission" date="2020-08" db="EMBL/GenBank/DDBJ databases">
        <title>Genome sequence of Diaphorobacter aerolatus KACC 16536T.</title>
        <authorList>
            <person name="Hyun D.-W."/>
            <person name="Bae J.-W."/>
        </authorList>
    </citation>
    <scope>NUCLEOTIDE SEQUENCE [LARGE SCALE GENOMIC DNA]</scope>
    <source>
        <strain evidence="3 4">KACC 16536</strain>
    </source>
</reference>
<keyword evidence="4" id="KW-1185">Reference proteome</keyword>
<comment type="similarity">
    <text evidence="1">Belongs to the UPF0065 (bug) family.</text>
</comment>
<sequence>MRRHPPLISRRRAVAMACGLSLLVAALPTMAQDPAAWPTKPITIVVGYPPGGSTDLMGRLVGAELSNRLGQPVVIENLGGAGGTIGAQKVAGAAADGYTLLVGANNELAIAKLVAKSVKYNINQFTPIGLIGSQPMVLVASINSGVKNANEFTQLVKKHPGKYSYGSSGVGTALHLAGEMTKEQGGLFMTHIPYRGVAPLTNDLVGNNIDFGVFVLSSGLPHIKAGKVIALGTTEAKRAPATPDIPALAEFPQFKNVDITSWFALMAPANLPQPIATKLKAALNETLKSPDFRKKMAAAGSSVASPDVDMGKFLNSEIAKYTKIVQFAKIEE</sequence>
<feature type="chain" id="PRO_5028825822" evidence="2">
    <location>
        <begin position="32"/>
        <end position="332"/>
    </location>
</feature>
<dbReference type="PANTHER" id="PTHR42928:SF5">
    <property type="entry name" value="BLR1237 PROTEIN"/>
    <property type="match status" value="1"/>
</dbReference>
<dbReference type="Pfam" id="PF03401">
    <property type="entry name" value="TctC"/>
    <property type="match status" value="1"/>
</dbReference>
<evidence type="ECO:0000313" key="4">
    <source>
        <dbReference type="Proteomes" id="UP000516028"/>
    </source>
</evidence>
<gene>
    <name evidence="3" type="ORF">H9K75_14455</name>
</gene>
<dbReference type="InterPro" id="IPR005064">
    <property type="entry name" value="BUG"/>
</dbReference>
<dbReference type="CDD" id="cd07012">
    <property type="entry name" value="PBP2_Bug_TTT"/>
    <property type="match status" value="1"/>
</dbReference>
<dbReference type="SUPFAM" id="SSF53850">
    <property type="entry name" value="Periplasmic binding protein-like II"/>
    <property type="match status" value="1"/>
</dbReference>
<dbReference type="Gene3D" id="3.40.190.10">
    <property type="entry name" value="Periplasmic binding protein-like II"/>
    <property type="match status" value="1"/>
</dbReference>
<organism evidence="3 4">
    <name type="scientific">Diaphorobacter aerolatus</name>
    <dbReference type="NCBI Taxonomy" id="1288495"/>
    <lineage>
        <taxon>Bacteria</taxon>
        <taxon>Pseudomonadati</taxon>
        <taxon>Pseudomonadota</taxon>
        <taxon>Betaproteobacteria</taxon>
        <taxon>Burkholderiales</taxon>
        <taxon>Comamonadaceae</taxon>
        <taxon>Diaphorobacter</taxon>
    </lineage>
</organism>
<dbReference type="AlphaFoldDB" id="A0A7H0GGQ7"/>
<dbReference type="KEGG" id="daer:H9K75_14455"/>
<dbReference type="InterPro" id="IPR042100">
    <property type="entry name" value="Bug_dom1"/>
</dbReference>
<feature type="signal peptide" evidence="2">
    <location>
        <begin position="1"/>
        <end position="31"/>
    </location>
</feature>
<dbReference type="PIRSF" id="PIRSF017082">
    <property type="entry name" value="YflP"/>
    <property type="match status" value="1"/>
</dbReference>
<dbReference type="Gene3D" id="3.40.190.150">
    <property type="entry name" value="Bordetella uptake gene, domain 1"/>
    <property type="match status" value="1"/>
</dbReference>
<dbReference type="Proteomes" id="UP000516028">
    <property type="component" value="Chromosome"/>
</dbReference>
<dbReference type="EMBL" id="CP060783">
    <property type="protein sequence ID" value="QNP47473.1"/>
    <property type="molecule type" value="Genomic_DNA"/>
</dbReference>